<organism evidence="2 3">
    <name type="scientific">Methylobrevis pamukkalensis</name>
    <dbReference type="NCBI Taxonomy" id="1439726"/>
    <lineage>
        <taxon>Bacteria</taxon>
        <taxon>Pseudomonadati</taxon>
        <taxon>Pseudomonadota</taxon>
        <taxon>Alphaproteobacteria</taxon>
        <taxon>Hyphomicrobiales</taxon>
        <taxon>Pleomorphomonadaceae</taxon>
        <taxon>Methylobrevis</taxon>
    </lineage>
</organism>
<evidence type="ECO:0000313" key="3">
    <source>
        <dbReference type="Proteomes" id="UP000094622"/>
    </source>
</evidence>
<proteinExistence type="predicted"/>
<dbReference type="AlphaFoldDB" id="A0A1E3GWJ6"/>
<feature type="region of interest" description="Disordered" evidence="1">
    <location>
        <begin position="214"/>
        <end position="233"/>
    </location>
</feature>
<keyword evidence="3" id="KW-1185">Reference proteome</keyword>
<feature type="compositionally biased region" description="Basic and acidic residues" evidence="1">
    <location>
        <begin position="214"/>
        <end position="232"/>
    </location>
</feature>
<accession>A0A1E3GWJ6</accession>
<gene>
    <name evidence="2" type="ORF">A6302_04273</name>
</gene>
<comment type="caution">
    <text evidence="2">The sequence shown here is derived from an EMBL/GenBank/DDBJ whole genome shotgun (WGS) entry which is preliminary data.</text>
</comment>
<evidence type="ECO:0000313" key="2">
    <source>
        <dbReference type="EMBL" id="ODN68427.1"/>
    </source>
</evidence>
<name>A0A1E3GWJ6_9HYPH</name>
<evidence type="ECO:0000256" key="1">
    <source>
        <dbReference type="SAM" id="MobiDB-lite"/>
    </source>
</evidence>
<dbReference type="Proteomes" id="UP000094622">
    <property type="component" value="Unassembled WGS sequence"/>
</dbReference>
<reference evidence="2 3" key="1">
    <citation type="submission" date="2016-07" db="EMBL/GenBank/DDBJ databases">
        <title>Draft Genome Sequence of Methylobrevis pamukkalensis PK2.</title>
        <authorList>
            <person name="Vasilenko O.V."/>
            <person name="Doronina N.V."/>
            <person name="Shmareva M.N."/>
            <person name="Tarlachkov S.V."/>
            <person name="Mustakhimov I."/>
            <person name="Trotsenko Y.A."/>
        </authorList>
    </citation>
    <scope>NUCLEOTIDE SEQUENCE [LARGE SCALE GENOMIC DNA]</scope>
    <source>
        <strain evidence="2 3">PK2</strain>
    </source>
</reference>
<sequence length="614" mass="65909">MLAQPLGIEFGADLLAHQTLVQRVQLDPFALHLVDELARQRGAVPQFDLQPADAAVLVRPVHEQPRGVEAAQRAGAGEREEGIVLDLVLAGLAGVMGEDDARVRTDRLAQELQAVLQEEHHGGVVVLATPLGSAVEEIADRVDDDDVGRRVGECGPDRLGHAGDALRVEQQLQLRRGDEGVARGGNHGGGQRDLLHALAQVVILDLGLKVEHAQRPGRREAKEWHASGHVDEPGEQEVALADLGRPAQHQETAWRQHARPDDVLGHGARVVEQSAEAEGRQRAGRGIDMGREQERRAIALHMQLPEAFGLGHQPIERPGRAQHGGVVAADRLPARERVEAALVHQAHVMADGGAGPLEPRPVVDRAFAHRRGEHRVDAGLRGRRGNVAGEAYAWQRWHLGDLFGEIRKIHLDRAMFADLHEALVAVLVIDGAGHPDRLVRRAEMRVAADLHGDLAAQAAEGGQVVALGGFGQLPPDMELRRALGRAPAAFDDERRCAEVAGDMVQLGRDVACVEIDDDGLHLQHVGGACLTLLLDRAGDDIDRRPLAVRPRGESRELAGCGAVGRDPDVVRLAVPALTLVNEAAERDQPLAPAEHGVEEHGDLLGVGVAAEGVL</sequence>
<dbReference type="EMBL" id="MCRJ01000182">
    <property type="protein sequence ID" value="ODN68427.1"/>
    <property type="molecule type" value="Genomic_DNA"/>
</dbReference>
<protein>
    <submittedName>
        <fullName evidence="2">Uncharacterized protein</fullName>
    </submittedName>
</protein>